<dbReference type="Pfam" id="PF01476">
    <property type="entry name" value="LysM"/>
    <property type="match status" value="3"/>
</dbReference>
<comment type="caution">
    <text evidence="4">The sequence shown here is derived from an EMBL/GenBank/DDBJ whole genome shotgun (WGS) entry which is preliminary data.</text>
</comment>
<dbReference type="PROSITE" id="PS51782">
    <property type="entry name" value="LYSM"/>
    <property type="match status" value="3"/>
</dbReference>
<evidence type="ECO:0000259" key="3">
    <source>
        <dbReference type="PROSITE" id="PS51782"/>
    </source>
</evidence>
<dbReference type="InterPro" id="IPR036779">
    <property type="entry name" value="LysM_dom_sf"/>
</dbReference>
<dbReference type="SMART" id="SM00257">
    <property type="entry name" value="LysM"/>
    <property type="match status" value="3"/>
</dbReference>
<dbReference type="InterPro" id="IPR052210">
    <property type="entry name" value="LysM1-like"/>
</dbReference>
<sequence>MNLKGRCGRSIGFSRAAASTPDCDSVHGVVGGDTCSAIAQEFSLSTEDFNAINPNLDCDNLFVEKAKTSGGCKYRSLARNTNTYSRCNLPAQTTTHSKWRIVLNITTISSKVGFSRAAASTPDCDSVHGVVGGDTCSAIAQEFSLSTEDFNAINPNLDCDNLFVVGFSRSAASTPECDSVHGVVSEETCSAIAQEFSLSTEDFNAINPNLDCDNLFVGQWLCVAGTSK</sequence>
<dbReference type="SUPFAM" id="SSF54106">
    <property type="entry name" value="LysM domain"/>
    <property type="match status" value="3"/>
</dbReference>
<dbReference type="EMBL" id="CAWUPB010001173">
    <property type="protein sequence ID" value="CAK7346405.1"/>
    <property type="molecule type" value="Genomic_DNA"/>
</dbReference>
<name>A0AAV1S521_9ROSI</name>
<dbReference type="GO" id="GO:0008061">
    <property type="term" value="F:chitin binding"/>
    <property type="evidence" value="ECO:0007669"/>
    <property type="project" value="UniProtKB-KW"/>
</dbReference>
<protein>
    <recommendedName>
        <fullName evidence="3">LysM domain-containing protein</fullName>
    </recommendedName>
</protein>
<keyword evidence="5" id="KW-1185">Reference proteome</keyword>
<organism evidence="4 5">
    <name type="scientific">Dovyalis caffra</name>
    <dbReference type="NCBI Taxonomy" id="77055"/>
    <lineage>
        <taxon>Eukaryota</taxon>
        <taxon>Viridiplantae</taxon>
        <taxon>Streptophyta</taxon>
        <taxon>Embryophyta</taxon>
        <taxon>Tracheophyta</taxon>
        <taxon>Spermatophyta</taxon>
        <taxon>Magnoliopsida</taxon>
        <taxon>eudicotyledons</taxon>
        <taxon>Gunneridae</taxon>
        <taxon>Pentapetalae</taxon>
        <taxon>rosids</taxon>
        <taxon>fabids</taxon>
        <taxon>Malpighiales</taxon>
        <taxon>Salicaceae</taxon>
        <taxon>Flacourtieae</taxon>
        <taxon>Dovyalis</taxon>
    </lineage>
</organism>
<evidence type="ECO:0000256" key="1">
    <source>
        <dbReference type="ARBA" id="ARBA00022669"/>
    </source>
</evidence>
<accession>A0AAV1S521</accession>
<keyword evidence="2" id="KW-0843">Virulence</keyword>
<dbReference type="CDD" id="cd00118">
    <property type="entry name" value="LysM"/>
    <property type="match status" value="3"/>
</dbReference>
<keyword evidence="1" id="KW-0147">Chitin-binding</keyword>
<reference evidence="4 5" key="1">
    <citation type="submission" date="2024-01" db="EMBL/GenBank/DDBJ databases">
        <authorList>
            <person name="Waweru B."/>
        </authorList>
    </citation>
    <scope>NUCLEOTIDE SEQUENCE [LARGE SCALE GENOMIC DNA]</scope>
</reference>
<dbReference type="Gene3D" id="3.10.350.10">
    <property type="entry name" value="LysM domain"/>
    <property type="match status" value="3"/>
</dbReference>
<evidence type="ECO:0000313" key="5">
    <source>
        <dbReference type="Proteomes" id="UP001314170"/>
    </source>
</evidence>
<dbReference type="PANTHER" id="PTHR34997">
    <property type="entry name" value="AM15"/>
    <property type="match status" value="1"/>
</dbReference>
<evidence type="ECO:0000256" key="2">
    <source>
        <dbReference type="ARBA" id="ARBA00023026"/>
    </source>
</evidence>
<feature type="domain" description="LysM" evidence="3">
    <location>
        <begin position="126"/>
        <end position="171"/>
    </location>
</feature>
<proteinExistence type="predicted"/>
<feature type="domain" description="LysM" evidence="3">
    <location>
        <begin position="25"/>
        <end position="69"/>
    </location>
</feature>
<gene>
    <name evidence="4" type="ORF">DCAF_LOCUS19081</name>
</gene>
<dbReference type="PANTHER" id="PTHR34997:SF1">
    <property type="entry name" value="PEPTIDOGLYCAN-BINDING LYSIN DOMAIN"/>
    <property type="match status" value="1"/>
</dbReference>
<feature type="domain" description="LysM" evidence="3">
    <location>
        <begin position="179"/>
        <end position="223"/>
    </location>
</feature>
<dbReference type="Proteomes" id="UP001314170">
    <property type="component" value="Unassembled WGS sequence"/>
</dbReference>
<dbReference type="InterPro" id="IPR018392">
    <property type="entry name" value="LysM"/>
</dbReference>
<evidence type="ECO:0000313" key="4">
    <source>
        <dbReference type="EMBL" id="CAK7346405.1"/>
    </source>
</evidence>
<dbReference type="AlphaFoldDB" id="A0AAV1S521"/>